<proteinExistence type="predicted"/>
<reference evidence="2" key="1">
    <citation type="submission" date="2013-01" db="EMBL/GenBank/DDBJ databases">
        <title>Draft Genome Sequence of a Mulberry Tree, Morus notabilis C.K. Schneid.</title>
        <authorList>
            <person name="He N."/>
            <person name="Zhao S."/>
        </authorList>
    </citation>
    <scope>NUCLEOTIDE SEQUENCE</scope>
</reference>
<dbReference type="Proteomes" id="UP000030645">
    <property type="component" value="Unassembled WGS sequence"/>
</dbReference>
<dbReference type="EMBL" id="KE344404">
    <property type="protein sequence ID" value="EXB61342.1"/>
    <property type="molecule type" value="Genomic_DNA"/>
</dbReference>
<organism evidence="1 2">
    <name type="scientific">Morus notabilis</name>
    <dbReference type="NCBI Taxonomy" id="981085"/>
    <lineage>
        <taxon>Eukaryota</taxon>
        <taxon>Viridiplantae</taxon>
        <taxon>Streptophyta</taxon>
        <taxon>Embryophyta</taxon>
        <taxon>Tracheophyta</taxon>
        <taxon>Spermatophyta</taxon>
        <taxon>Magnoliopsida</taxon>
        <taxon>eudicotyledons</taxon>
        <taxon>Gunneridae</taxon>
        <taxon>Pentapetalae</taxon>
        <taxon>rosids</taxon>
        <taxon>fabids</taxon>
        <taxon>Rosales</taxon>
        <taxon>Moraceae</taxon>
        <taxon>Moreae</taxon>
        <taxon>Morus</taxon>
    </lineage>
</organism>
<evidence type="ECO:0000313" key="1">
    <source>
        <dbReference type="EMBL" id="EXB61342.1"/>
    </source>
</evidence>
<sequence>MILLTGLPDLVKGLDLRFVILTSIISSNAMQKSEFDFPHSLRVESSGIVIVNDVGGHRWRTTLKPSQSSVVDCVDISVTDQ</sequence>
<evidence type="ECO:0000313" key="2">
    <source>
        <dbReference type="Proteomes" id="UP000030645"/>
    </source>
</evidence>
<protein>
    <submittedName>
        <fullName evidence="1">Uncharacterized protein</fullName>
    </submittedName>
</protein>
<name>W9RMT6_9ROSA</name>
<gene>
    <name evidence="1" type="ORF">L484_006429</name>
</gene>
<accession>W9RMT6</accession>
<dbReference type="AlphaFoldDB" id="W9RMT6"/>
<keyword evidence="2" id="KW-1185">Reference proteome</keyword>